<feature type="compositionally biased region" description="Low complexity" evidence="1">
    <location>
        <begin position="92"/>
        <end position="105"/>
    </location>
</feature>
<feature type="domain" description="HNH nuclease" evidence="2">
    <location>
        <begin position="144"/>
        <end position="222"/>
    </location>
</feature>
<dbReference type="eggNOG" id="ENOG502S620">
    <property type="taxonomic scope" value="Eukaryota"/>
</dbReference>
<evidence type="ECO:0000313" key="4">
    <source>
        <dbReference type="Proteomes" id="UP000016934"/>
    </source>
</evidence>
<feature type="region of interest" description="Disordered" evidence="1">
    <location>
        <begin position="78"/>
        <end position="132"/>
    </location>
</feature>
<proteinExistence type="predicted"/>
<evidence type="ECO:0000313" key="3">
    <source>
        <dbReference type="EMBL" id="EMD61982.1"/>
    </source>
</evidence>
<gene>
    <name evidence="3" type="ORF">COCSADRAFT_173376</name>
</gene>
<dbReference type="Pfam" id="PF13391">
    <property type="entry name" value="HNH_2"/>
    <property type="match status" value="1"/>
</dbReference>
<evidence type="ECO:0000259" key="2">
    <source>
        <dbReference type="Pfam" id="PF13391"/>
    </source>
</evidence>
<dbReference type="RefSeq" id="XP_007702332.1">
    <property type="nucleotide sequence ID" value="XM_007704142.1"/>
</dbReference>
<reference evidence="3 4" key="1">
    <citation type="journal article" date="2012" name="PLoS Pathog.">
        <title>Diverse lifestyles and strategies of plant pathogenesis encoded in the genomes of eighteen Dothideomycetes fungi.</title>
        <authorList>
            <person name="Ohm R.A."/>
            <person name="Feau N."/>
            <person name="Henrissat B."/>
            <person name="Schoch C.L."/>
            <person name="Horwitz B.A."/>
            <person name="Barry K.W."/>
            <person name="Condon B.J."/>
            <person name="Copeland A.C."/>
            <person name="Dhillon B."/>
            <person name="Glaser F."/>
            <person name="Hesse C.N."/>
            <person name="Kosti I."/>
            <person name="LaButti K."/>
            <person name="Lindquist E.A."/>
            <person name="Lucas S."/>
            <person name="Salamov A.A."/>
            <person name="Bradshaw R.E."/>
            <person name="Ciuffetti L."/>
            <person name="Hamelin R.C."/>
            <person name="Kema G.H.J."/>
            <person name="Lawrence C."/>
            <person name="Scott J.A."/>
            <person name="Spatafora J.W."/>
            <person name="Turgeon B.G."/>
            <person name="de Wit P.J.G.M."/>
            <person name="Zhong S."/>
            <person name="Goodwin S.B."/>
            <person name="Grigoriev I.V."/>
        </authorList>
    </citation>
    <scope>NUCLEOTIDE SEQUENCE [LARGE SCALE GENOMIC DNA]</scope>
    <source>
        <strain evidence="4">ND90Pr / ATCC 201652</strain>
    </source>
</reference>
<dbReference type="OMA" id="ADVFWGK"/>
<keyword evidence="4" id="KW-1185">Reference proteome</keyword>
<feature type="region of interest" description="Disordered" evidence="1">
    <location>
        <begin position="359"/>
        <end position="387"/>
    </location>
</feature>
<dbReference type="InterPro" id="IPR003615">
    <property type="entry name" value="HNH_nuc"/>
</dbReference>
<dbReference type="Proteomes" id="UP000016934">
    <property type="component" value="Unassembled WGS sequence"/>
</dbReference>
<name>M2SYW0_COCSN</name>
<dbReference type="AlphaFoldDB" id="M2SYW0"/>
<organism evidence="3 4">
    <name type="scientific">Cochliobolus sativus (strain ND90Pr / ATCC 201652)</name>
    <name type="common">Common root rot and spot blotch fungus</name>
    <name type="synonym">Bipolaris sorokiniana</name>
    <dbReference type="NCBI Taxonomy" id="665912"/>
    <lineage>
        <taxon>Eukaryota</taxon>
        <taxon>Fungi</taxon>
        <taxon>Dikarya</taxon>
        <taxon>Ascomycota</taxon>
        <taxon>Pezizomycotina</taxon>
        <taxon>Dothideomycetes</taxon>
        <taxon>Pleosporomycetidae</taxon>
        <taxon>Pleosporales</taxon>
        <taxon>Pleosporineae</taxon>
        <taxon>Pleosporaceae</taxon>
        <taxon>Bipolaris</taxon>
    </lineage>
</organism>
<accession>M2SYW0</accession>
<sequence>MGSVAQGCTDVRPEADDYRFSERSDERRQLFQQLKSLKSPDRLPTVLWAFLQVSDIEVLRRGFGSEMFLEMFGNKKQPKASATPIRSSPKVLSNQPSSNSPLNASVLAGSKRTRSGHITGGQQYSVSRHDGVRPNYKRRDGNLCAVSRMAEIDAAHIYPWCGFEGENEGRVSQFWSVMRMFWKREVIFVDANHPHRGTETIENMISLSETLHRFHSAARFALRLIQLSADKTRLEVEFHWLVVEERNRHDRVDIMDELLSSACLLSVGRGYGLLDRIDPDDDKYRKPLESGTRFVMTTDDPEKRPLPDSGLLTLQWHLQRVLAMTGAARWKEEEFCDGGDDDKDGPGVTTCDNVENWLQSIEPPENHRPSRNSPESDSDDITDGSFE</sequence>
<evidence type="ECO:0000256" key="1">
    <source>
        <dbReference type="SAM" id="MobiDB-lite"/>
    </source>
</evidence>
<dbReference type="EMBL" id="KB445647">
    <property type="protein sequence ID" value="EMD61982.1"/>
    <property type="molecule type" value="Genomic_DNA"/>
</dbReference>
<dbReference type="KEGG" id="bsc:COCSADRAFT_173376"/>
<feature type="compositionally biased region" description="Acidic residues" evidence="1">
    <location>
        <begin position="376"/>
        <end position="387"/>
    </location>
</feature>
<dbReference type="OrthoDB" id="5416097at2759"/>
<reference evidence="4" key="2">
    <citation type="journal article" date="2013" name="PLoS Genet.">
        <title>Comparative genome structure, secondary metabolite, and effector coding capacity across Cochliobolus pathogens.</title>
        <authorList>
            <person name="Condon B.J."/>
            <person name="Leng Y."/>
            <person name="Wu D."/>
            <person name="Bushley K.E."/>
            <person name="Ohm R.A."/>
            <person name="Otillar R."/>
            <person name="Martin J."/>
            <person name="Schackwitz W."/>
            <person name="Grimwood J."/>
            <person name="MohdZainudin N."/>
            <person name="Xue C."/>
            <person name="Wang R."/>
            <person name="Manning V.A."/>
            <person name="Dhillon B."/>
            <person name="Tu Z.J."/>
            <person name="Steffenson B.J."/>
            <person name="Salamov A."/>
            <person name="Sun H."/>
            <person name="Lowry S."/>
            <person name="LaButti K."/>
            <person name="Han J."/>
            <person name="Copeland A."/>
            <person name="Lindquist E."/>
            <person name="Barry K."/>
            <person name="Schmutz J."/>
            <person name="Baker S.E."/>
            <person name="Ciuffetti L.M."/>
            <person name="Grigoriev I.V."/>
            <person name="Zhong S."/>
            <person name="Turgeon B.G."/>
        </authorList>
    </citation>
    <scope>NUCLEOTIDE SEQUENCE [LARGE SCALE GENOMIC DNA]</scope>
    <source>
        <strain evidence="4">ND90Pr / ATCC 201652</strain>
    </source>
</reference>
<dbReference type="HOGENOM" id="CLU_039755_0_0_1"/>
<dbReference type="GeneID" id="19132849"/>
<protein>
    <recommendedName>
        <fullName evidence="2">HNH nuclease domain-containing protein</fullName>
    </recommendedName>
</protein>